<keyword evidence="1" id="KW-1185">Reference proteome</keyword>
<dbReference type="OMA" id="TWCEPRT"/>
<sequence>MEKMINELNAVSRRIGLEMNMSKTQLMVSTWCEPRTVRLEGKALQRVESYVNLGKELNMINNITPELNRRRRATWAAFGSIREVTDQVQRPNLKTSIFSASVLPAMCYTTETWPDNKAIAKTTRISHHALERSFLEINRR</sequence>
<dbReference type="PANTHER" id="PTHR47027:SF20">
    <property type="entry name" value="REVERSE TRANSCRIPTASE-LIKE PROTEIN WITH RNA-DIRECTED DNA POLYMERASE DOMAIN"/>
    <property type="match status" value="1"/>
</dbReference>
<evidence type="ECO:0000313" key="2">
    <source>
        <dbReference type="WBParaSite" id="HCON_00169140-00001"/>
    </source>
</evidence>
<accession>A0A7I4YZT9</accession>
<protein>
    <submittedName>
        <fullName evidence="2">Reverse transcriptase domain-containing protein</fullName>
    </submittedName>
</protein>
<dbReference type="Proteomes" id="UP000025227">
    <property type="component" value="Unplaced"/>
</dbReference>
<evidence type="ECO:0000313" key="1">
    <source>
        <dbReference type="Proteomes" id="UP000025227"/>
    </source>
</evidence>
<dbReference type="WBParaSite" id="HCON_00169140-00001">
    <property type="protein sequence ID" value="HCON_00169140-00001"/>
    <property type="gene ID" value="HCON_00169140"/>
</dbReference>
<proteinExistence type="predicted"/>
<dbReference type="AlphaFoldDB" id="A0A7I4YZT9"/>
<name>A0A7I4YZT9_HAECO</name>
<dbReference type="PANTHER" id="PTHR47027">
    <property type="entry name" value="REVERSE TRANSCRIPTASE DOMAIN-CONTAINING PROTEIN"/>
    <property type="match status" value="1"/>
</dbReference>
<dbReference type="OrthoDB" id="5843067at2759"/>
<organism evidence="1 2">
    <name type="scientific">Haemonchus contortus</name>
    <name type="common">Barber pole worm</name>
    <dbReference type="NCBI Taxonomy" id="6289"/>
    <lineage>
        <taxon>Eukaryota</taxon>
        <taxon>Metazoa</taxon>
        <taxon>Ecdysozoa</taxon>
        <taxon>Nematoda</taxon>
        <taxon>Chromadorea</taxon>
        <taxon>Rhabditida</taxon>
        <taxon>Rhabditina</taxon>
        <taxon>Rhabditomorpha</taxon>
        <taxon>Strongyloidea</taxon>
        <taxon>Trichostrongylidae</taxon>
        <taxon>Haemonchus</taxon>
    </lineage>
</organism>
<reference evidence="2" key="1">
    <citation type="submission" date="2020-12" db="UniProtKB">
        <authorList>
            <consortium name="WormBaseParasite"/>
        </authorList>
    </citation>
    <scope>IDENTIFICATION</scope>
    <source>
        <strain evidence="2">MHco3</strain>
    </source>
</reference>